<keyword evidence="3" id="KW-1185">Reference proteome</keyword>
<evidence type="ECO:0000313" key="2">
    <source>
        <dbReference type="EMBL" id="RDW85307.1"/>
    </source>
</evidence>
<dbReference type="EMBL" id="PDLM01000002">
    <property type="protein sequence ID" value="RDW85307.1"/>
    <property type="molecule type" value="Genomic_DNA"/>
</dbReference>
<dbReference type="Pfam" id="PF20237">
    <property type="entry name" value="DUF6594"/>
    <property type="match status" value="1"/>
</dbReference>
<protein>
    <recommendedName>
        <fullName evidence="1">DUF6594 domain-containing protein</fullName>
    </recommendedName>
</protein>
<comment type="caution">
    <text evidence="2">The sequence shown here is derived from an EMBL/GenBank/DDBJ whole genome shotgun (WGS) entry which is preliminary data.</text>
</comment>
<gene>
    <name evidence="2" type="ORF">BP6252_02897</name>
</gene>
<name>A0A3D8SG38_9HELO</name>
<proteinExistence type="predicted"/>
<dbReference type="PANTHER" id="PTHR34502">
    <property type="entry name" value="DUF6594 DOMAIN-CONTAINING PROTEIN-RELATED"/>
    <property type="match status" value="1"/>
</dbReference>
<reference evidence="2 3" key="1">
    <citation type="journal article" date="2018" name="IMA Fungus">
        <title>IMA Genome-F 9: Draft genome sequence of Annulohypoxylon stygium, Aspergillus mulundensis, Berkeleyomyces basicola (syn. Thielaviopsis basicola), Ceratocystis smalleyi, two Cercospora beticola strains, Coleophoma cylindrospora, Fusarium fracticaudum, Phialophora cf. hyalina, and Morchella septimelata.</title>
        <authorList>
            <person name="Wingfield B.D."/>
            <person name="Bills G.F."/>
            <person name="Dong Y."/>
            <person name="Huang W."/>
            <person name="Nel W.J."/>
            <person name="Swalarsk-Parry B.S."/>
            <person name="Vaghefi N."/>
            <person name="Wilken P.M."/>
            <person name="An Z."/>
            <person name="de Beer Z.W."/>
            <person name="De Vos L."/>
            <person name="Chen L."/>
            <person name="Duong T.A."/>
            <person name="Gao Y."/>
            <person name="Hammerbacher A."/>
            <person name="Kikkert J.R."/>
            <person name="Li Y."/>
            <person name="Li H."/>
            <person name="Li K."/>
            <person name="Li Q."/>
            <person name="Liu X."/>
            <person name="Ma X."/>
            <person name="Naidoo K."/>
            <person name="Pethybridge S.J."/>
            <person name="Sun J."/>
            <person name="Steenkamp E.T."/>
            <person name="van der Nest M.A."/>
            <person name="van Wyk S."/>
            <person name="Wingfield M.J."/>
            <person name="Xiong C."/>
            <person name="Yue Q."/>
            <person name="Zhang X."/>
        </authorList>
    </citation>
    <scope>NUCLEOTIDE SEQUENCE [LARGE SCALE GENOMIC DNA]</scope>
    <source>
        <strain evidence="2 3">BP6252</strain>
    </source>
</reference>
<dbReference type="Proteomes" id="UP000256645">
    <property type="component" value="Unassembled WGS sequence"/>
</dbReference>
<dbReference type="STRING" id="1849047.A0A3D8SG38"/>
<organism evidence="2 3">
    <name type="scientific">Coleophoma cylindrospora</name>
    <dbReference type="NCBI Taxonomy" id="1849047"/>
    <lineage>
        <taxon>Eukaryota</taxon>
        <taxon>Fungi</taxon>
        <taxon>Dikarya</taxon>
        <taxon>Ascomycota</taxon>
        <taxon>Pezizomycotina</taxon>
        <taxon>Leotiomycetes</taxon>
        <taxon>Helotiales</taxon>
        <taxon>Dermateaceae</taxon>
        <taxon>Coleophoma</taxon>
    </lineage>
</organism>
<accession>A0A3D8SG38</accession>
<dbReference type="AlphaFoldDB" id="A0A3D8SG38"/>
<dbReference type="InterPro" id="IPR046529">
    <property type="entry name" value="DUF6594"/>
</dbReference>
<evidence type="ECO:0000313" key="3">
    <source>
        <dbReference type="Proteomes" id="UP000256645"/>
    </source>
</evidence>
<feature type="domain" description="DUF6594" evidence="1">
    <location>
        <begin position="115"/>
        <end position="281"/>
    </location>
</feature>
<sequence>MDVYDQAEQGCSYGNGVASTITIPSKVKTLPLSREDSDVTLVEPTEAPYSSVSPRGEPGPFWITDWYQRWVARLSIILSHFRKFTIVPKEDLDQYREGYERFIRKACEDFPLGLPRIAAFQNSCDSFAIFKKFSREHIRILLNYEIEITQLSDRLHDSDERDKDGGQKTEYRLRSRWRHKDLDAEKNELEQKLEQKLLSYGKYNSLSAIFESYRRFENLDPTPKRDHDSVFKWFWKNKPLELGRDGDNFLLDPNDFVSVTTTKMNRFEALIRNCVLAWPNSWLKASNI</sequence>
<dbReference type="PANTHER" id="PTHR34502:SF3">
    <property type="entry name" value="DUF6594 DOMAIN-CONTAINING PROTEIN"/>
    <property type="match status" value="1"/>
</dbReference>
<evidence type="ECO:0000259" key="1">
    <source>
        <dbReference type="Pfam" id="PF20237"/>
    </source>
</evidence>
<dbReference type="OrthoDB" id="3533814at2759"/>